<dbReference type="SUPFAM" id="SSF48600">
    <property type="entry name" value="Chorismate mutase II"/>
    <property type="match status" value="1"/>
</dbReference>
<sequence>MPLDLTTEAQDDIAALRSRIDTIDTEISRLVAERREHSHRIQRIRLDVGGPRTQLSRENEVIGRYTELLGSAGTALAHLVLTTCRGALPGARQSTADEAAWESRA</sequence>
<dbReference type="NCBIfam" id="NF005894">
    <property type="entry name" value="PRK07857.1"/>
    <property type="match status" value="1"/>
</dbReference>
<dbReference type="PROSITE" id="PS51168">
    <property type="entry name" value="CHORISMATE_MUT_2"/>
    <property type="match status" value="1"/>
</dbReference>
<dbReference type="Gene3D" id="1.20.59.10">
    <property type="entry name" value="Chorismate mutase"/>
    <property type="match status" value="1"/>
</dbReference>
<dbReference type="Proteomes" id="UP001501000">
    <property type="component" value="Unassembled WGS sequence"/>
</dbReference>
<reference evidence="3" key="1">
    <citation type="journal article" date="2019" name="Int. J. Syst. Evol. Microbiol.">
        <title>The Global Catalogue of Microorganisms (GCM) 10K type strain sequencing project: providing services to taxonomists for standard genome sequencing and annotation.</title>
        <authorList>
            <consortium name="The Broad Institute Genomics Platform"/>
            <consortium name="The Broad Institute Genome Sequencing Center for Infectious Disease"/>
            <person name="Wu L."/>
            <person name="Ma J."/>
        </authorList>
    </citation>
    <scope>NUCLEOTIDE SEQUENCE [LARGE SCALE GENOMIC DNA]</scope>
    <source>
        <strain evidence="3">JCM 16956</strain>
    </source>
</reference>
<dbReference type="InterPro" id="IPR036979">
    <property type="entry name" value="CM_dom_sf"/>
</dbReference>
<dbReference type="InterPro" id="IPR036263">
    <property type="entry name" value="Chorismate_II_sf"/>
</dbReference>
<accession>A0ABP7N378</accession>
<gene>
    <name evidence="2" type="ORF">GCM10022244_50340</name>
</gene>
<dbReference type="EMBL" id="BAABAJ010000022">
    <property type="protein sequence ID" value="GAA3935806.1"/>
    <property type="molecule type" value="Genomic_DNA"/>
</dbReference>
<evidence type="ECO:0000313" key="3">
    <source>
        <dbReference type="Proteomes" id="UP001501000"/>
    </source>
</evidence>
<dbReference type="InterPro" id="IPR002701">
    <property type="entry name" value="CM_II_prokaryot"/>
</dbReference>
<keyword evidence="3" id="KW-1185">Reference proteome</keyword>
<feature type="domain" description="Chorismate mutase" evidence="1">
    <location>
        <begin position="7"/>
        <end position="105"/>
    </location>
</feature>
<organism evidence="2 3">
    <name type="scientific">Streptomyces gulbargensis</name>
    <dbReference type="NCBI Taxonomy" id="364901"/>
    <lineage>
        <taxon>Bacteria</taxon>
        <taxon>Bacillati</taxon>
        <taxon>Actinomycetota</taxon>
        <taxon>Actinomycetes</taxon>
        <taxon>Kitasatosporales</taxon>
        <taxon>Streptomycetaceae</taxon>
        <taxon>Streptomyces</taxon>
    </lineage>
</organism>
<name>A0ABP7N378_9ACTN</name>
<proteinExistence type="predicted"/>
<dbReference type="RefSeq" id="WP_345286676.1">
    <property type="nucleotide sequence ID" value="NZ_BAABAJ010000022.1"/>
</dbReference>
<dbReference type="SMART" id="SM00830">
    <property type="entry name" value="CM_2"/>
    <property type="match status" value="1"/>
</dbReference>
<protein>
    <recommendedName>
        <fullName evidence="1">Chorismate mutase domain-containing protein</fullName>
    </recommendedName>
</protein>
<comment type="caution">
    <text evidence="2">The sequence shown here is derived from an EMBL/GenBank/DDBJ whole genome shotgun (WGS) entry which is preliminary data.</text>
</comment>
<evidence type="ECO:0000313" key="2">
    <source>
        <dbReference type="EMBL" id="GAA3935806.1"/>
    </source>
</evidence>
<dbReference type="Pfam" id="PF01817">
    <property type="entry name" value="CM_2"/>
    <property type="match status" value="1"/>
</dbReference>
<evidence type="ECO:0000259" key="1">
    <source>
        <dbReference type="PROSITE" id="PS51168"/>
    </source>
</evidence>